<accession>A0A8C5M4T0</accession>
<dbReference type="PANTHER" id="PTHR22698">
    <property type="entry name" value="PDZ DOMAIN-CONTAINING PROTEIN 9"/>
    <property type="match status" value="1"/>
</dbReference>
<evidence type="ECO:0000313" key="2">
    <source>
        <dbReference type="Ensembl" id="ENSLLEP00000009501.1"/>
    </source>
</evidence>
<dbReference type="SUPFAM" id="SSF50156">
    <property type="entry name" value="PDZ domain-like"/>
    <property type="match status" value="1"/>
</dbReference>
<dbReference type="Ensembl" id="ENSLLET00000009862.1">
    <property type="protein sequence ID" value="ENSLLEP00000009501.1"/>
    <property type="gene ID" value="ENSLLEG00000006052.1"/>
</dbReference>
<dbReference type="Proteomes" id="UP000694569">
    <property type="component" value="Unplaced"/>
</dbReference>
<dbReference type="PROSITE" id="PS50106">
    <property type="entry name" value="PDZ"/>
    <property type="match status" value="1"/>
</dbReference>
<dbReference type="InterPro" id="IPR039179">
    <property type="entry name" value="PDZD9"/>
</dbReference>
<evidence type="ECO:0000259" key="1">
    <source>
        <dbReference type="PROSITE" id="PS50106"/>
    </source>
</evidence>
<protein>
    <recommendedName>
        <fullName evidence="1">PDZ domain-containing protein</fullName>
    </recommendedName>
</protein>
<evidence type="ECO:0000313" key="3">
    <source>
        <dbReference type="Proteomes" id="UP000694569"/>
    </source>
</evidence>
<sequence length="252" mass="28284">MDPIIESMVYDCTAFKGKELQDTRSEHDLAPTIEATLPRNENGFGLDIIINGNLAQILSIREQSAAERDGNLKPGDILIKVGNVNVMDWTLRKLGQLLRKTQLGEEQRFLVYRDLLPLPEEYIKYKQSFGSSQEELKPSAGKMLDVENKVCATPIAFSYDPSKEPIVSLDSSVFDPNNPIVLTVGTSSTCDVMIHKYSEEEIQNNNSSCALDPTGICPEGREENKKIRNLFMFSVLFNSIKATTTRRHLKVK</sequence>
<dbReference type="CDD" id="cd00136">
    <property type="entry name" value="PDZ_canonical"/>
    <property type="match status" value="1"/>
</dbReference>
<reference evidence="2" key="2">
    <citation type="submission" date="2025-09" db="UniProtKB">
        <authorList>
            <consortium name="Ensembl"/>
        </authorList>
    </citation>
    <scope>IDENTIFICATION</scope>
</reference>
<dbReference type="PANTHER" id="PTHR22698:SF1">
    <property type="entry name" value="PDZ DOMAIN-CONTAINING PROTEIN 9"/>
    <property type="match status" value="1"/>
</dbReference>
<dbReference type="Gene3D" id="2.30.42.10">
    <property type="match status" value="1"/>
</dbReference>
<keyword evidence="3" id="KW-1185">Reference proteome</keyword>
<reference evidence="2" key="1">
    <citation type="submission" date="2025-08" db="UniProtKB">
        <authorList>
            <consortium name="Ensembl"/>
        </authorList>
    </citation>
    <scope>IDENTIFICATION</scope>
</reference>
<dbReference type="OrthoDB" id="9900486at2759"/>
<dbReference type="InterPro" id="IPR001478">
    <property type="entry name" value="PDZ"/>
</dbReference>
<dbReference type="GeneTree" id="ENSGT00390000008326"/>
<proteinExistence type="predicted"/>
<dbReference type="Pfam" id="PF17820">
    <property type="entry name" value="PDZ_6"/>
    <property type="match status" value="1"/>
</dbReference>
<organism evidence="2 3">
    <name type="scientific">Leptobrachium leishanense</name>
    <name type="common">Leishan spiny toad</name>
    <dbReference type="NCBI Taxonomy" id="445787"/>
    <lineage>
        <taxon>Eukaryota</taxon>
        <taxon>Metazoa</taxon>
        <taxon>Chordata</taxon>
        <taxon>Craniata</taxon>
        <taxon>Vertebrata</taxon>
        <taxon>Euteleostomi</taxon>
        <taxon>Amphibia</taxon>
        <taxon>Batrachia</taxon>
        <taxon>Anura</taxon>
        <taxon>Pelobatoidea</taxon>
        <taxon>Megophryidae</taxon>
        <taxon>Leptobrachium</taxon>
    </lineage>
</organism>
<dbReference type="InterPro" id="IPR036034">
    <property type="entry name" value="PDZ_sf"/>
</dbReference>
<dbReference type="SMART" id="SM00228">
    <property type="entry name" value="PDZ"/>
    <property type="match status" value="1"/>
</dbReference>
<dbReference type="InterPro" id="IPR041489">
    <property type="entry name" value="PDZ_6"/>
</dbReference>
<dbReference type="AlphaFoldDB" id="A0A8C5M4T0"/>
<feature type="domain" description="PDZ" evidence="1">
    <location>
        <begin position="34"/>
        <end position="101"/>
    </location>
</feature>
<name>A0A8C5M4T0_9ANUR</name>